<dbReference type="SUPFAM" id="SSF56821">
    <property type="entry name" value="Prismane protein-like"/>
    <property type="match status" value="1"/>
</dbReference>
<dbReference type="InterPro" id="IPR010047">
    <property type="entry name" value="CODH"/>
</dbReference>
<dbReference type="Gene3D" id="3.40.50.2030">
    <property type="match status" value="2"/>
</dbReference>
<dbReference type="RefSeq" id="WP_119205217.1">
    <property type="nucleotide sequence ID" value="NZ_JAWEHB010000064.1"/>
</dbReference>
<dbReference type="GO" id="GO:0042542">
    <property type="term" value="P:response to hydrogen peroxide"/>
    <property type="evidence" value="ECO:0007669"/>
    <property type="project" value="TreeGrafter"/>
</dbReference>
<feature type="binding site" evidence="10">
    <location>
        <position position="291"/>
    </location>
    <ligand>
        <name>[Ni-4Fe-4S] cluster</name>
        <dbReference type="ChEBI" id="CHEBI:47739"/>
    </ligand>
</feature>
<evidence type="ECO:0000313" key="12">
    <source>
        <dbReference type="Proteomes" id="UP000283975"/>
    </source>
</evidence>
<keyword evidence="4 9" id="KW-0479">Metal-binding</keyword>
<feature type="binding site" evidence="10">
    <location>
        <position position="476"/>
    </location>
    <ligand>
        <name>[Ni-4Fe-4S] cluster</name>
        <dbReference type="ChEBI" id="CHEBI:47739"/>
    </ligand>
</feature>
<evidence type="ECO:0000256" key="2">
    <source>
        <dbReference type="ARBA" id="ARBA00022485"/>
    </source>
</evidence>
<dbReference type="EMBL" id="QSHZ01000015">
    <property type="protein sequence ID" value="RHC55313.1"/>
    <property type="molecule type" value="Genomic_DNA"/>
</dbReference>
<evidence type="ECO:0000313" key="11">
    <source>
        <dbReference type="EMBL" id="RHC55313.1"/>
    </source>
</evidence>
<feature type="binding site" evidence="10">
    <location>
        <position position="66"/>
    </location>
    <ligand>
        <name>[4Fe-4S] cluster</name>
        <dbReference type="ChEBI" id="CHEBI:49883"/>
        <label>2</label>
    </ligand>
</feature>
<keyword evidence="5 9" id="KW-0560">Oxidoreductase</keyword>
<feature type="binding site" evidence="10">
    <location>
        <position position="335"/>
    </location>
    <ligand>
        <name>[Ni-4Fe-4S] cluster</name>
        <dbReference type="ChEBI" id="CHEBI:47739"/>
    </ligand>
</feature>
<dbReference type="GO" id="GO:0016151">
    <property type="term" value="F:nickel cation binding"/>
    <property type="evidence" value="ECO:0007669"/>
    <property type="project" value="InterPro"/>
</dbReference>
<dbReference type="InterPro" id="IPR011254">
    <property type="entry name" value="Prismane-like_sf"/>
</dbReference>
<dbReference type="GO" id="GO:0004601">
    <property type="term" value="F:peroxidase activity"/>
    <property type="evidence" value="ECO:0007669"/>
    <property type="project" value="TreeGrafter"/>
</dbReference>
<dbReference type="Gene3D" id="1.20.1270.30">
    <property type="match status" value="1"/>
</dbReference>
<reference evidence="11 12" key="1">
    <citation type="submission" date="2018-08" db="EMBL/GenBank/DDBJ databases">
        <title>A genome reference for cultivated species of the human gut microbiota.</title>
        <authorList>
            <person name="Zou Y."/>
            <person name="Xue W."/>
            <person name="Luo G."/>
        </authorList>
    </citation>
    <scope>NUCLEOTIDE SEQUENCE [LARGE SCALE GENOMIC DNA]</scope>
    <source>
        <strain evidence="11 12">AM35-14</strain>
    </source>
</reference>
<feature type="binding site" evidence="10">
    <location>
        <position position="255"/>
    </location>
    <ligand>
        <name>[Ni-4Fe-4S] cluster</name>
        <dbReference type="ChEBI" id="CHEBI:47739"/>
    </ligand>
</feature>
<evidence type="ECO:0000256" key="4">
    <source>
        <dbReference type="ARBA" id="ARBA00022723"/>
    </source>
</evidence>
<dbReference type="InterPro" id="IPR004137">
    <property type="entry name" value="HCP/CODH"/>
</dbReference>
<dbReference type="InterPro" id="IPR016101">
    <property type="entry name" value="CO_DH_a-bundle"/>
</dbReference>
<comment type="cofactor">
    <cofactor evidence="1">
        <name>[4Fe-4S] cluster</name>
        <dbReference type="ChEBI" id="CHEBI:49883"/>
    </cofactor>
</comment>
<keyword evidence="6 9" id="KW-0408">Iron</keyword>
<name>A0A414AUM5_9FIRM</name>
<accession>A0A414AUM5</accession>
<feature type="binding site" evidence="10">
    <location>
        <position position="517"/>
    </location>
    <ligand>
        <name>[Ni-4Fe-4S] cluster</name>
        <dbReference type="ChEBI" id="CHEBI:47739"/>
    </ligand>
</feature>
<comment type="caution">
    <text evidence="11">The sequence shown here is derived from an EMBL/GenBank/DDBJ whole genome shotgun (WGS) entry which is preliminary data.</text>
</comment>
<feature type="binding site" evidence="10">
    <location>
        <position position="38"/>
    </location>
    <ligand>
        <name>[4Fe-4S] cluster</name>
        <dbReference type="ChEBI" id="CHEBI:49883"/>
        <label>1</label>
        <note>ligand shared between dimeric partners</note>
    </ligand>
</feature>
<dbReference type="PANTHER" id="PTHR30109:SF4">
    <property type="entry name" value="CARBON MONOXIDE DEHYDROGENASE"/>
    <property type="match status" value="1"/>
</dbReference>
<keyword evidence="2 9" id="KW-0004">4Fe-4S</keyword>
<gene>
    <name evidence="11" type="primary">cooS</name>
    <name evidence="11" type="ORF">DW839_15480</name>
</gene>
<dbReference type="GO" id="GO:0043885">
    <property type="term" value="F:anaerobic carbon-monoxide dehydrogenase activity"/>
    <property type="evidence" value="ECO:0007669"/>
    <property type="project" value="UniProtKB-UniRule"/>
</dbReference>
<organism evidence="11 12">
    <name type="scientific">Enterocloster bolteae</name>
    <dbReference type="NCBI Taxonomy" id="208479"/>
    <lineage>
        <taxon>Bacteria</taxon>
        <taxon>Bacillati</taxon>
        <taxon>Bacillota</taxon>
        <taxon>Clostridia</taxon>
        <taxon>Lachnospirales</taxon>
        <taxon>Lachnospiraceae</taxon>
        <taxon>Enterocloster</taxon>
    </lineage>
</organism>
<dbReference type="InterPro" id="IPR016099">
    <property type="entry name" value="Prismane-like_a/b-sand"/>
</dbReference>
<feature type="binding site" evidence="10">
    <location>
        <position position="47"/>
    </location>
    <ligand>
        <name>[4Fe-4S] cluster</name>
        <dbReference type="ChEBI" id="CHEBI:49883"/>
        <label>2</label>
    </ligand>
</feature>
<dbReference type="NCBIfam" id="TIGR01702">
    <property type="entry name" value="CO_DH_cata"/>
    <property type="match status" value="1"/>
</dbReference>
<keyword evidence="7 9" id="KW-0411">Iron-sulfur</keyword>
<evidence type="ECO:0000256" key="3">
    <source>
        <dbReference type="ARBA" id="ARBA00022596"/>
    </source>
</evidence>
<comment type="catalytic activity">
    <reaction evidence="8 9">
        <text>CO + 2 oxidized [2Fe-2S]-[ferredoxin] + H2O = 2 reduced [2Fe-2S]-[ferredoxin] + CO2 + 2 H(+)</text>
        <dbReference type="Rhea" id="RHEA:21040"/>
        <dbReference type="Rhea" id="RHEA-COMP:10000"/>
        <dbReference type="Rhea" id="RHEA-COMP:10001"/>
        <dbReference type="ChEBI" id="CHEBI:15377"/>
        <dbReference type="ChEBI" id="CHEBI:15378"/>
        <dbReference type="ChEBI" id="CHEBI:16526"/>
        <dbReference type="ChEBI" id="CHEBI:17245"/>
        <dbReference type="ChEBI" id="CHEBI:33737"/>
        <dbReference type="ChEBI" id="CHEBI:33738"/>
        <dbReference type="EC" id="1.2.7.4"/>
    </reaction>
</comment>
<sequence length="625" mass="66752">MYNDCNICESSDKELESYVKTLPYETSFHRVSPQEVKCGFGLQGICCRLCSNGPCRIMEDRPRGVCGADADTIVCRNFLRAVAAGSGCYIHVLENSIKNLKKAAVSKEKLGSTEAVRRLAGILELPYSGDPHETAFQIAGAIRDDLMLDSDEPMHIVKKLALTKRYELWEKLGILPGGAKTEIIDGVVKTSTNLSSDCTDMLLHCLRLGISTGMYGLLLTNLVNDILIGEPSIHMGEAGLHIIDPAYINVMVTGHQESLYSRIAQEMRSSGMQARAEAAGAKGFRLIGCTCVGQDMQGRQKFYGATFAGHAGNNFVSEAVLSTGAVDAVISEFNCTLPGIEAICDSMDICQICLDAAAKKTGSLLVPYNYDEAGVQAEQILEEVLEAYKRRRSKVELRLLNTHGYRNCVTGVSELNLKAFLGGSWEPLLDLIKSGAVKGIAGVVGCSSLADGHDTLTDSLTRELIQRDILVLTGGCTSGGLANIGLTSPEAAELAGDSLKSVCKKLNIPPVLNFGSCLAIGRLELVAVELSEALGVDIPQLPLVLSAAQWLEEQALTDGAYGLALGLTVHLGTPPFITGSSIVTETLTEGMEGLTGGRIIMDSDGTSAARRLEGIIMRKRGELGI</sequence>
<evidence type="ECO:0000256" key="6">
    <source>
        <dbReference type="ARBA" id="ARBA00023004"/>
    </source>
</evidence>
<evidence type="ECO:0000256" key="8">
    <source>
        <dbReference type="ARBA" id="ARBA00048733"/>
    </source>
</evidence>
<keyword evidence="3 10" id="KW-0533">Nickel</keyword>
<dbReference type="GO" id="GO:0051539">
    <property type="term" value="F:4 iron, 4 sulfur cluster binding"/>
    <property type="evidence" value="ECO:0007669"/>
    <property type="project" value="UniProtKB-UniRule"/>
</dbReference>
<dbReference type="GO" id="GO:0050418">
    <property type="term" value="F:hydroxylamine reductase activity"/>
    <property type="evidence" value="ECO:0007669"/>
    <property type="project" value="TreeGrafter"/>
</dbReference>
<feature type="binding site" evidence="10">
    <location>
        <position position="46"/>
    </location>
    <ligand>
        <name>[4Fe-4S] cluster</name>
        <dbReference type="ChEBI" id="CHEBI:49883"/>
        <label>1</label>
        <note>ligand shared between dimeric partners</note>
    </ligand>
</feature>
<feature type="binding site" evidence="10">
    <location>
        <position position="446"/>
    </location>
    <ligand>
        <name>[Ni-4Fe-4S] cluster</name>
        <dbReference type="ChEBI" id="CHEBI:47739"/>
    </ligand>
</feature>
<dbReference type="AlphaFoldDB" id="A0A414AUM5"/>
<dbReference type="Proteomes" id="UP000283975">
    <property type="component" value="Unassembled WGS sequence"/>
</dbReference>
<evidence type="ECO:0000256" key="1">
    <source>
        <dbReference type="ARBA" id="ARBA00001966"/>
    </source>
</evidence>
<evidence type="ECO:0000256" key="10">
    <source>
        <dbReference type="PIRSR" id="PIRSR005023-1"/>
    </source>
</evidence>
<dbReference type="GO" id="GO:0006091">
    <property type="term" value="P:generation of precursor metabolites and energy"/>
    <property type="evidence" value="ECO:0007669"/>
    <property type="project" value="InterPro"/>
</dbReference>
<dbReference type="Pfam" id="PF03063">
    <property type="entry name" value="Prismane"/>
    <property type="match status" value="1"/>
</dbReference>
<feature type="binding site" evidence="10">
    <location>
        <position position="55"/>
    </location>
    <ligand>
        <name>[4Fe-4S] cluster</name>
        <dbReference type="ChEBI" id="CHEBI:49883"/>
        <label>2</label>
    </ligand>
</feature>
<proteinExistence type="predicted"/>
<evidence type="ECO:0000256" key="5">
    <source>
        <dbReference type="ARBA" id="ARBA00023002"/>
    </source>
</evidence>
<protein>
    <recommendedName>
        <fullName evidence="9">Carbon monoxide dehydrogenase</fullName>
        <ecNumber evidence="9">1.2.7.4</ecNumber>
    </recommendedName>
</protein>
<feature type="binding site" evidence="10">
    <location>
        <position position="50"/>
    </location>
    <ligand>
        <name>[4Fe-4S] cluster</name>
        <dbReference type="ChEBI" id="CHEBI:49883"/>
        <label>2</label>
    </ligand>
</feature>
<dbReference type="PIRSF" id="PIRSF005023">
    <property type="entry name" value="CODH"/>
    <property type="match status" value="1"/>
</dbReference>
<dbReference type="PANTHER" id="PTHR30109">
    <property type="entry name" value="HYDROXYLAMINE REDUCTASE"/>
    <property type="match status" value="1"/>
</dbReference>
<dbReference type="EC" id="1.2.7.4" evidence="9"/>
<evidence type="ECO:0000256" key="9">
    <source>
        <dbReference type="PIRNR" id="PIRNR005023"/>
    </source>
</evidence>
<evidence type="ECO:0000256" key="7">
    <source>
        <dbReference type="ARBA" id="ARBA00023014"/>
    </source>
</evidence>